<dbReference type="PANTHER" id="PTHR28082">
    <property type="entry name" value="ZINC FINGER PROTEIN"/>
    <property type="match status" value="1"/>
</dbReference>
<sequence>MRPRVLGAVVDAETRCIHYATPLDVVALRFHCCGEFYPCHRCHAEAADHPDEQWPAGTGHERAVLCGPCGHVLSIAEYARAMACPSCAAPFNPGCKLHWELYFSTALRGQWEE</sequence>
<keyword evidence="6" id="KW-1185">Reference proteome</keyword>
<dbReference type="InterPro" id="IPR008913">
    <property type="entry name" value="Znf_CHY"/>
</dbReference>
<keyword evidence="3" id="KW-0862">Zinc</keyword>
<evidence type="ECO:0000313" key="6">
    <source>
        <dbReference type="Proteomes" id="UP001139354"/>
    </source>
</evidence>
<dbReference type="PROSITE" id="PS51266">
    <property type="entry name" value="ZF_CHY"/>
    <property type="match status" value="1"/>
</dbReference>
<dbReference type="EMBL" id="JAGTTN010000001">
    <property type="protein sequence ID" value="MCC2031269.1"/>
    <property type="molecule type" value="Genomic_DNA"/>
</dbReference>
<name>A0A9X1LSP3_9MICO</name>
<dbReference type="PIRSF" id="PIRSF017292">
    <property type="entry name" value="UCP017292_Znf_CHY"/>
    <property type="match status" value="1"/>
</dbReference>
<dbReference type="InterPro" id="IPR016694">
    <property type="entry name" value="UCP017292"/>
</dbReference>
<comment type="caution">
    <text evidence="5">The sequence shown here is derived from an EMBL/GenBank/DDBJ whole genome shotgun (WGS) entry which is preliminary data.</text>
</comment>
<feature type="domain" description="CHY-type" evidence="4">
    <location>
        <begin position="9"/>
        <end position="89"/>
    </location>
</feature>
<gene>
    <name evidence="5" type="ORF">KEC57_03625</name>
</gene>
<dbReference type="Pfam" id="PF05495">
    <property type="entry name" value="zf-CHY"/>
    <property type="match status" value="1"/>
</dbReference>
<evidence type="ECO:0000256" key="3">
    <source>
        <dbReference type="ARBA" id="ARBA00022833"/>
    </source>
</evidence>
<dbReference type="GO" id="GO:0045041">
    <property type="term" value="P:protein import into mitochondrial intermembrane space"/>
    <property type="evidence" value="ECO:0007669"/>
    <property type="project" value="TreeGrafter"/>
</dbReference>
<dbReference type="InterPro" id="IPR037274">
    <property type="entry name" value="Znf_CHY_sf"/>
</dbReference>
<dbReference type="AlphaFoldDB" id="A0A9X1LSP3"/>
<evidence type="ECO:0000313" key="5">
    <source>
        <dbReference type="EMBL" id="MCC2031269.1"/>
    </source>
</evidence>
<dbReference type="Proteomes" id="UP001139354">
    <property type="component" value="Unassembled WGS sequence"/>
</dbReference>
<reference evidence="5" key="1">
    <citation type="submission" date="2021-04" db="EMBL/GenBank/DDBJ databases">
        <title>Microbacterium tenobrionis sp. nov. and Microbacterium allomyrinae sp. nov., isolated from larvae of Tenobrio molitor and Allomyrina dichotoma, respectively.</title>
        <authorList>
            <person name="Lee S.D."/>
        </authorList>
    </citation>
    <scope>NUCLEOTIDE SEQUENCE</scope>
    <source>
        <strain evidence="5">BWT-G7</strain>
    </source>
</reference>
<evidence type="ECO:0000259" key="4">
    <source>
        <dbReference type="PROSITE" id="PS51266"/>
    </source>
</evidence>
<dbReference type="GO" id="GO:0008270">
    <property type="term" value="F:zinc ion binding"/>
    <property type="evidence" value="ECO:0007669"/>
    <property type="project" value="UniProtKB-KW"/>
</dbReference>
<proteinExistence type="predicted"/>
<dbReference type="SUPFAM" id="SSF161219">
    <property type="entry name" value="CHY zinc finger-like"/>
    <property type="match status" value="1"/>
</dbReference>
<evidence type="ECO:0000256" key="2">
    <source>
        <dbReference type="ARBA" id="ARBA00022771"/>
    </source>
</evidence>
<organism evidence="5 6">
    <name type="scientific">Microbacterium allomyrinae</name>
    <dbReference type="NCBI Taxonomy" id="2830666"/>
    <lineage>
        <taxon>Bacteria</taxon>
        <taxon>Bacillati</taxon>
        <taxon>Actinomycetota</taxon>
        <taxon>Actinomycetes</taxon>
        <taxon>Micrococcales</taxon>
        <taxon>Microbacteriaceae</taxon>
        <taxon>Microbacterium</taxon>
    </lineage>
</organism>
<dbReference type="PANTHER" id="PTHR28082:SF1">
    <property type="entry name" value="HELPER OF TIM PROTEIN 13"/>
    <property type="match status" value="1"/>
</dbReference>
<dbReference type="InterPro" id="IPR052604">
    <property type="entry name" value="Mito_Tim_assembly_helper"/>
</dbReference>
<keyword evidence="1" id="KW-0479">Metal-binding</keyword>
<keyword evidence="2" id="KW-0863">Zinc-finger</keyword>
<evidence type="ECO:0000256" key="1">
    <source>
        <dbReference type="ARBA" id="ARBA00022723"/>
    </source>
</evidence>
<protein>
    <recommendedName>
        <fullName evidence="4">CHY-type domain-containing protein</fullName>
    </recommendedName>
</protein>
<accession>A0A9X1LSP3</accession>